<gene>
    <name evidence="2" type="primary">mobB</name>
    <name evidence="2" type="ORF">HXA33_04240</name>
</gene>
<dbReference type="Pfam" id="PF03205">
    <property type="entry name" value="MobB"/>
    <property type="match status" value="1"/>
</dbReference>
<evidence type="ECO:0000313" key="3">
    <source>
        <dbReference type="Proteomes" id="UP001057753"/>
    </source>
</evidence>
<proteinExistence type="predicted"/>
<dbReference type="Gene3D" id="3.40.50.300">
    <property type="entry name" value="P-loop containing nucleotide triphosphate hydrolases"/>
    <property type="match status" value="1"/>
</dbReference>
<dbReference type="AlphaFoldDB" id="A0A9Q4FVP2"/>
<keyword evidence="3" id="KW-1185">Reference proteome</keyword>
<comment type="caution">
    <text evidence="2">The sequence shown here is derived from an EMBL/GenBank/DDBJ whole genome shotgun (WGS) entry which is preliminary data.</text>
</comment>
<dbReference type="EMBL" id="JABXYM010000001">
    <property type="protein sequence ID" value="MCR6095745.1"/>
    <property type="molecule type" value="Genomic_DNA"/>
</dbReference>
<dbReference type="RefSeq" id="WP_257820488.1">
    <property type="nucleotide sequence ID" value="NZ_JABXYM010000001.1"/>
</dbReference>
<dbReference type="PANTHER" id="PTHR40072:SF1">
    <property type="entry name" value="MOLYBDOPTERIN-GUANINE DINUCLEOTIDE BIOSYNTHESIS ADAPTER PROTEIN"/>
    <property type="match status" value="1"/>
</dbReference>
<dbReference type="InterPro" id="IPR004435">
    <property type="entry name" value="MobB_dom"/>
</dbReference>
<dbReference type="PANTHER" id="PTHR40072">
    <property type="entry name" value="MOLYBDOPTERIN-GUANINE DINUCLEOTIDE BIOSYNTHESIS ADAPTER PROTEIN-RELATED"/>
    <property type="match status" value="1"/>
</dbReference>
<reference evidence="2" key="1">
    <citation type="submission" date="2020-06" db="EMBL/GenBank/DDBJ databases">
        <title>Insight into the genomes of haloalkaliphilic bacilli from Kenyan soda lakes.</title>
        <authorList>
            <person name="Mwirichia R."/>
            <person name="Villamizar G.C."/>
            <person name="Poehlein A."/>
            <person name="Mugweru J."/>
            <person name="Kipnyargis A."/>
            <person name="Kiplimo D."/>
            <person name="Orwa P."/>
            <person name="Daniel R."/>
        </authorList>
    </citation>
    <scope>NUCLEOTIDE SEQUENCE</scope>
    <source>
        <strain evidence="2">B1096_S55</strain>
    </source>
</reference>
<name>A0A9Q4FVP2_SALAG</name>
<dbReference type="NCBIfam" id="TIGR00176">
    <property type="entry name" value="mobB"/>
    <property type="match status" value="1"/>
</dbReference>
<dbReference type="GO" id="GO:0006777">
    <property type="term" value="P:Mo-molybdopterin cofactor biosynthetic process"/>
    <property type="evidence" value="ECO:0007669"/>
    <property type="project" value="InterPro"/>
</dbReference>
<organism evidence="2 3">
    <name type="scientific">Salipaludibacillus agaradhaerens</name>
    <name type="common">Bacillus agaradhaerens</name>
    <dbReference type="NCBI Taxonomy" id="76935"/>
    <lineage>
        <taxon>Bacteria</taxon>
        <taxon>Bacillati</taxon>
        <taxon>Bacillota</taxon>
        <taxon>Bacilli</taxon>
        <taxon>Bacillales</taxon>
        <taxon>Bacillaceae</taxon>
    </lineage>
</organism>
<dbReference type="SUPFAM" id="SSF52540">
    <property type="entry name" value="P-loop containing nucleoside triphosphate hydrolases"/>
    <property type="match status" value="1"/>
</dbReference>
<dbReference type="InterPro" id="IPR027417">
    <property type="entry name" value="P-loop_NTPase"/>
</dbReference>
<accession>A0A9Q4FVP2</accession>
<evidence type="ECO:0000259" key="1">
    <source>
        <dbReference type="Pfam" id="PF03205"/>
    </source>
</evidence>
<feature type="domain" description="Molybdopterin-guanine dinucleotide biosynthesis protein B (MobB)" evidence="1">
    <location>
        <begin position="5"/>
        <end position="136"/>
    </location>
</feature>
<evidence type="ECO:0000313" key="2">
    <source>
        <dbReference type="EMBL" id="MCR6095745.1"/>
    </source>
</evidence>
<protein>
    <submittedName>
        <fullName evidence="2">Molybdopterin-guanine dinucleotide biosynthesis protein B</fullName>
    </submittedName>
</protein>
<dbReference type="Proteomes" id="UP001057753">
    <property type="component" value="Unassembled WGS sequence"/>
</dbReference>
<sequence>MIIHQVIGYSNSGKTTIMAALIKRLSASSYKIGTIKHHGKPTALTREVEDKDTSHHRHAGAVSTLVTSDSEFFWDSQLAYEFSLKDYINLYRHKGEIDILLIEGYKHETFPKTLLIRHEEDMSLLEQAVEVKAVICYEEKLLDVLVKRTNIPLFTFHRLEEYVSWFRSTIIEKGEDENKLF</sequence>
<dbReference type="InterPro" id="IPR052539">
    <property type="entry name" value="MGD_biosynthesis_adapter"/>
</dbReference>
<dbReference type="GO" id="GO:0005525">
    <property type="term" value="F:GTP binding"/>
    <property type="evidence" value="ECO:0007669"/>
    <property type="project" value="InterPro"/>
</dbReference>